<dbReference type="OrthoDB" id="425534at2759"/>
<accession>A0A0D2D126</accession>
<dbReference type="HOGENOM" id="CLU_013364_5_0_1"/>
<evidence type="ECO:0000256" key="1">
    <source>
        <dbReference type="ARBA" id="ARBA00010088"/>
    </source>
</evidence>
<dbReference type="SUPFAM" id="SSF53474">
    <property type="entry name" value="alpha/beta-Hydrolases"/>
    <property type="match status" value="1"/>
</dbReference>
<dbReference type="InterPro" id="IPR000073">
    <property type="entry name" value="AB_hydrolase_1"/>
</dbReference>
<dbReference type="Pfam" id="PF08386">
    <property type="entry name" value="Abhydrolase_4"/>
    <property type="match status" value="1"/>
</dbReference>
<feature type="domain" description="Peptidase S33 tripeptidyl aminopeptidase-like C-terminal" evidence="5">
    <location>
        <begin position="421"/>
        <end position="513"/>
    </location>
</feature>
<comment type="similarity">
    <text evidence="1">Belongs to the peptidase S33 family.</text>
</comment>
<dbReference type="STRING" id="348802.A0A0D2D126"/>
<feature type="signal peptide" evidence="3">
    <location>
        <begin position="1"/>
        <end position="22"/>
    </location>
</feature>
<dbReference type="InterPro" id="IPR013595">
    <property type="entry name" value="Pept_S33_TAP-like_C"/>
</dbReference>
<reference evidence="6 7" key="1">
    <citation type="submission" date="2015-01" db="EMBL/GenBank/DDBJ databases">
        <title>The Genome Sequence of Exophiala xenobiotica CBS118157.</title>
        <authorList>
            <consortium name="The Broad Institute Genomics Platform"/>
            <person name="Cuomo C."/>
            <person name="de Hoog S."/>
            <person name="Gorbushina A."/>
            <person name="Stielow B."/>
            <person name="Teixiera M."/>
            <person name="Abouelleil A."/>
            <person name="Chapman S.B."/>
            <person name="Priest M."/>
            <person name="Young S.K."/>
            <person name="Wortman J."/>
            <person name="Nusbaum C."/>
            <person name="Birren B."/>
        </authorList>
    </citation>
    <scope>NUCLEOTIDE SEQUENCE [LARGE SCALE GENOMIC DNA]</scope>
    <source>
        <strain evidence="6 7">CBS 118157</strain>
    </source>
</reference>
<keyword evidence="7" id="KW-1185">Reference proteome</keyword>
<evidence type="ECO:0000259" key="4">
    <source>
        <dbReference type="Pfam" id="PF00561"/>
    </source>
</evidence>
<protein>
    <submittedName>
        <fullName evidence="6">Uncharacterized protein</fullName>
    </submittedName>
</protein>
<evidence type="ECO:0000313" key="7">
    <source>
        <dbReference type="Proteomes" id="UP000054342"/>
    </source>
</evidence>
<dbReference type="PANTHER" id="PTHR43248">
    <property type="entry name" value="2-SUCCINYL-6-HYDROXY-2,4-CYCLOHEXADIENE-1-CARBOXYLATE SYNTHASE"/>
    <property type="match status" value="1"/>
</dbReference>
<dbReference type="GeneID" id="25326678"/>
<dbReference type="PANTHER" id="PTHR43248:SF25">
    <property type="entry name" value="AB HYDROLASE-1 DOMAIN-CONTAINING PROTEIN-RELATED"/>
    <property type="match status" value="1"/>
</dbReference>
<dbReference type="InterPro" id="IPR029058">
    <property type="entry name" value="AB_hydrolase_fold"/>
</dbReference>
<dbReference type="AlphaFoldDB" id="A0A0D2D126"/>
<dbReference type="Proteomes" id="UP000054342">
    <property type="component" value="Unassembled WGS sequence"/>
</dbReference>
<organism evidence="6 7">
    <name type="scientific">Exophiala xenobiotica</name>
    <dbReference type="NCBI Taxonomy" id="348802"/>
    <lineage>
        <taxon>Eukaryota</taxon>
        <taxon>Fungi</taxon>
        <taxon>Dikarya</taxon>
        <taxon>Ascomycota</taxon>
        <taxon>Pezizomycotina</taxon>
        <taxon>Eurotiomycetes</taxon>
        <taxon>Chaetothyriomycetidae</taxon>
        <taxon>Chaetothyriales</taxon>
        <taxon>Herpotrichiellaceae</taxon>
        <taxon>Exophiala</taxon>
    </lineage>
</organism>
<keyword evidence="2" id="KW-0378">Hydrolase</keyword>
<evidence type="ECO:0000256" key="2">
    <source>
        <dbReference type="ARBA" id="ARBA00022801"/>
    </source>
</evidence>
<keyword evidence="3" id="KW-0732">Signal</keyword>
<dbReference type="Gene3D" id="3.40.50.1820">
    <property type="entry name" value="alpha/beta hydrolase"/>
    <property type="match status" value="1"/>
</dbReference>
<proteinExistence type="inferred from homology"/>
<feature type="chain" id="PRO_5002240119" evidence="3">
    <location>
        <begin position="23"/>
        <end position="561"/>
    </location>
</feature>
<dbReference type="GO" id="GO:0016787">
    <property type="term" value="F:hydrolase activity"/>
    <property type="evidence" value="ECO:0007669"/>
    <property type="project" value="UniProtKB-KW"/>
</dbReference>
<evidence type="ECO:0000256" key="3">
    <source>
        <dbReference type="SAM" id="SignalP"/>
    </source>
</evidence>
<evidence type="ECO:0000259" key="5">
    <source>
        <dbReference type="Pfam" id="PF08386"/>
    </source>
</evidence>
<dbReference type="InterPro" id="IPR051601">
    <property type="entry name" value="Serine_prot/Carboxylest_S33"/>
</dbReference>
<gene>
    <name evidence="6" type="ORF">PV05_04770</name>
</gene>
<dbReference type="Pfam" id="PF00561">
    <property type="entry name" value="Abhydrolase_1"/>
    <property type="match status" value="1"/>
</dbReference>
<dbReference type="RefSeq" id="XP_013316666.1">
    <property type="nucleotide sequence ID" value="XM_013461212.1"/>
</dbReference>
<evidence type="ECO:0000313" key="6">
    <source>
        <dbReference type="EMBL" id="KIW56082.1"/>
    </source>
</evidence>
<sequence>MKSFPLLLAVAALVAVCASGFAASLADVGARNLCIDCHVGDSWINWTSECSELAGENMAGLSCAKFDVPLDYTEPECLTTLALTLVKIDAVKEPVKGSILFNPGGPGESGVHAVISQAQSLMTLTGGYHNIIGFDPRRGVNKTLPFSCYSSDSLRKALSPFSPLANSSDAATGQRFAASEITAMHCLNNTQGIGGLLGTAFVARDMVRIIDALGEDGLLRYYGVSWGTLLGATFAAMFPERVDKVVLDGNINVHEYYSGWETESFINMDDAYAGVFSGCVAAGNGCVLASNFADAEEMQMAVDQFLAMLKYNPVPYSSEQGFQMATYDKVKTAILLALYNPSHWPWLAQGFAEMFSGNLAGFFDAVSHWYDPDDNDDHVGAAITCGDQAFRARALFELEPLLTALSESSKFGGLDFGTDNAFACSTWKEKAKEIYSGSFQIKTKNQILLVGNTYDPVTPLASARNTSAGFDGSVVLQHNGYGHTSGAQPSLCTANTIRAYFNEGILPAPGTICEPDLPLYGYKISSDASGGNGTGRSIFSRQEEDVALLAAVANLADAILP</sequence>
<feature type="domain" description="AB hydrolase-1" evidence="4">
    <location>
        <begin position="161"/>
        <end position="253"/>
    </location>
</feature>
<name>A0A0D2D126_9EURO</name>
<dbReference type="EMBL" id="KN847319">
    <property type="protein sequence ID" value="KIW56082.1"/>
    <property type="molecule type" value="Genomic_DNA"/>
</dbReference>